<dbReference type="Proteomes" id="UP000351155">
    <property type="component" value="Unassembled WGS sequence"/>
</dbReference>
<accession>A0A484Z8Z1</accession>
<dbReference type="SMART" id="SM00421">
    <property type="entry name" value="HTH_LUXR"/>
    <property type="match status" value="1"/>
</dbReference>
<name>A0A484Z8Z1_9ENTR</name>
<evidence type="ECO:0000313" key="6">
    <source>
        <dbReference type="Proteomes" id="UP000351155"/>
    </source>
</evidence>
<sequence length="179" mass="20691">MQIFSGDSFFVIGLKALSINLNIPEPESLIIFDTGQDYIYVLDDNEIKHLIYSDPVSAFILCRRSLINRTAGVNIFSMLLSGWRFGCAKQRHPKEMTTREALIIRMICLGISQKHIAMKLHVSEKTVSTHKLNALHKLKIKNVAIFFNEYAAWYRLWMQYMNTQQQRDTLHAQTQGKQA</sequence>
<dbReference type="InterPro" id="IPR036388">
    <property type="entry name" value="WH-like_DNA-bd_sf"/>
</dbReference>
<proteinExistence type="predicted"/>
<dbReference type="SUPFAM" id="SSF46894">
    <property type="entry name" value="C-terminal effector domain of the bipartite response regulators"/>
    <property type="match status" value="1"/>
</dbReference>
<dbReference type="AlphaFoldDB" id="A0A484Z8Z1"/>
<evidence type="ECO:0000259" key="4">
    <source>
        <dbReference type="PROSITE" id="PS50043"/>
    </source>
</evidence>
<dbReference type="EMBL" id="CAADIW010000081">
    <property type="protein sequence ID" value="VFS44878.1"/>
    <property type="molecule type" value="Genomic_DNA"/>
</dbReference>
<organism evidence="5 6">
    <name type="scientific">Enterobacter cancerogenus</name>
    <dbReference type="NCBI Taxonomy" id="69218"/>
    <lineage>
        <taxon>Bacteria</taxon>
        <taxon>Pseudomonadati</taxon>
        <taxon>Pseudomonadota</taxon>
        <taxon>Gammaproteobacteria</taxon>
        <taxon>Enterobacterales</taxon>
        <taxon>Enterobacteriaceae</taxon>
        <taxon>Enterobacter</taxon>
        <taxon>Enterobacter cloacae complex</taxon>
    </lineage>
</organism>
<dbReference type="InterPro" id="IPR000792">
    <property type="entry name" value="Tscrpt_reg_LuxR_C"/>
</dbReference>
<keyword evidence="3" id="KW-0804">Transcription</keyword>
<evidence type="ECO:0000256" key="2">
    <source>
        <dbReference type="ARBA" id="ARBA00023125"/>
    </source>
</evidence>
<dbReference type="PANTHER" id="PTHR44688:SF16">
    <property type="entry name" value="DNA-BINDING TRANSCRIPTIONAL ACTIVATOR DEVR_DOSR"/>
    <property type="match status" value="1"/>
</dbReference>
<keyword evidence="1" id="KW-0805">Transcription regulation</keyword>
<keyword evidence="2" id="KW-0238">DNA-binding</keyword>
<dbReference type="GO" id="GO:0006355">
    <property type="term" value="P:regulation of DNA-templated transcription"/>
    <property type="evidence" value="ECO:0007669"/>
    <property type="project" value="InterPro"/>
</dbReference>
<reference evidence="5 6" key="1">
    <citation type="submission" date="2019-03" db="EMBL/GenBank/DDBJ databases">
        <authorList>
            <consortium name="Pathogen Informatics"/>
        </authorList>
    </citation>
    <scope>NUCLEOTIDE SEQUENCE [LARGE SCALE GENOMIC DNA]</scope>
    <source>
        <strain evidence="5 6">NCTC12126</strain>
    </source>
</reference>
<dbReference type="GO" id="GO:0003677">
    <property type="term" value="F:DNA binding"/>
    <property type="evidence" value="ECO:0007669"/>
    <property type="project" value="UniProtKB-KW"/>
</dbReference>
<gene>
    <name evidence="5" type="ORF">NCTC12126_06192</name>
</gene>
<dbReference type="CDD" id="cd06170">
    <property type="entry name" value="LuxR_C_like"/>
    <property type="match status" value="1"/>
</dbReference>
<dbReference type="InterPro" id="IPR016032">
    <property type="entry name" value="Sig_transdc_resp-reg_C-effctor"/>
</dbReference>
<dbReference type="Gene3D" id="1.10.10.10">
    <property type="entry name" value="Winged helix-like DNA-binding domain superfamily/Winged helix DNA-binding domain"/>
    <property type="match status" value="1"/>
</dbReference>
<feature type="domain" description="HTH luxR-type" evidence="4">
    <location>
        <begin position="89"/>
        <end position="154"/>
    </location>
</feature>
<dbReference type="PRINTS" id="PR00038">
    <property type="entry name" value="HTHLUXR"/>
</dbReference>
<evidence type="ECO:0000256" key="1">
    <source>
        <dbReference type="ARBA" id="ARBA00023015"/>
    </source>
</evidence>
<dbReference type="Pfam" id="PF00196">
    <property type="entry name" value="GerE"/>
    <property type="match status" value="1"/>
</dbReference>
<evidence type="ECO:0000256" key="3">
    <source>
        <dbReference type="ARBA" id="ARBA00023163"/>
    </source>
</evidence>
<evidence type="ECO:0000313" key="5">
    <source>
        <dbReference type="EMBL" id="VFS44878.1"/>
    </source>
</evidence>
<dbReference type="PANTHER" id="PTHR44688">
    <property type="entry name" value="DNA-BINDING TRANSCRIPTIONAL ACTIVATOR DEVR_DOSR"/>
    <property type="match status" value="1"/>
</dbReference>
<protein>
    <submittedName>
        <fullName evidence="5">LuxR family transcriptional regulator</fullName>
    </submittedName>
</protein>
<dbReference type="PROSITE" id="PS50043">
    <property type="entry name" value="HTH_LUXR_2"/>
    <property type="match status" value="1"/>
</dbReference>